<evidence type="ECO:0000313" key="2">
    <source>
        <dbReference type="EMBL" id="VDK41537.1"/>
    </source>
</evidence>
<reference evidence="2 3" key="1">
    <citation type="submission" date="2018-11" db="EMBL/GenBank/DDBJ databases">
        <authorList>
            <consortium name="Pathogen Informatics"/>
        </authorList>
    </citation>
    <scope>NUCLEOTIDE SEQUENCE [LARGE SCALE GENOMIC DNA]</scope>
</reference>
<name>A0A3P6Q805_DIBLA</name>
<feature type="domain" description="cDENN" evidence="1">
    <location>
        <begin position="23"/>
        <end position="82"/>
    </location>
</feature>
<dbReference type="Pfam" id="PF02141">
    <property type="entry name" value="DENN"/>
    <property type="match status" value="1"/>
</dbReference>
<protein>
    <recommendedName>
        <fullName evidence="1">cDENN domain-containing protein</fullName>
    </recommendedName>
</protein>
<evidence type="ECO:0000313" key="3">
    <source>
        <dbReference type="Proteomes" id="UP000281553"/>
    </source>
</evidence>
<dbReference type="OrthoDB" id="75250at2759"/>
<dbReference type="AlphaFoldDB" id="A0A3P6Q805"/>
<dbReference type="EMBL" id="UYRU01007897">
    <property type="protein sequence ID" value="VDK41537.1"/>
    <property type="molecule type" value="Genomic_DNA"/>
</dbReference>
<evidence type="ECO:0000259" key="1">
    <source>
        <dbReference type="Pfam" id="PF02141"/>
    </source>
</evidence>
<sequence>MRDLERRLGVFRRSRIGEKVVATSKTICILSRYYFGSSFKPFLSFLHQRCLGDGNEEKNSIPLERYLAFLFYEVPFPDLRLPNVVVDVSC</sequence>
<dbReference type="InterPro" id="IPR001194">
    <property type="entry name" value="cDENN_dom"/>
</dbReference>
<accession>A0A3P6Q805</accession>
<gene>
    <name evidence="2" type="ORF">DILT_LOCUS1257</name>
</gene>
<dbReference type="Proteomes" id="UP000281553">
    <property type="component" value="Unassembled WGS sequence"/>
</dbReference>
<organism evidence="2 3">
    <name type="scientific">Dibothriocephalus latus</name>
    <name type="common">Fish tapeworm</name>
    <name type="synonym">Diphyllobothrium latum</name>
    <dbReference type="NCBI Taxonomy" id="60516"/>
    <lineage>
        <taxon>Eukaryota</taxon>
        <taxon>Metazoa</taxon>
        <taxon>Spiralia</taxon>
        <taxon>Lophotrochozoa</taxon>
        <taxon>Platyhelminthes</taxon>
        <taxon>Cestoda</taxon>
        <taxon>Eucestoda</taxon>
        <taxon>Diphyllobothriidea</taxon>
        <taxon>Diphyllobothriidae</taxon>
        <taxon>Dibothriocephalus</taxon>
    </lineage>
</organism>
<keyword evidence="3" id="KW-1185">Reference proteome</keyword>
<proteinExistence type="predicted"/>